<dbReference type="EMBL" id="VOLQ01000008">
    <property type="protein sequence ID" value="TWX69144.1"/>
    <property type="molecule type" value="Genomic_DNA"/>
</dbReference>
<evidence type="ECO:0000313" key="14">
    <source>
        <dbReference type="EMBL" id="TWX60814.1"/>
    </source>
</evidence>
<reference evidence="15 17" key="1">
    <citation type="submission" date="2019-07" db="EMBL/GenBank/DDBJ databases">
        <title>Genomes of sea-ice associated Colwellia species.</title>
        <authorList>
            <person name="Bowman J.P."/>
        </authorList>
    </citation>
    <scope>NUCLEOTIDE SEQUENCE [LARGE SCALE GENOMIC DNA]</scope>
    <source>
        <strain evidence="14 16">ACAM 607</strain>
        <strain evidence="15 17">IC036</strain>
    </source>
</reference>
<feature type="transmembrane region" description="Helical" evidence="12">
    <location>
        <begin position="6"/>
        <end position="31"/>
    </location>
</feature>
<keyword evidence="10 12" id="KW-0472">Membrane</keyword>
<comment type="catalytic activity">
    <reaction evidence="12">
        <text>di-trans,octa-cis-undecaprenyl phosphate + UDP-N-acetyl-alpha-D-glucosamine = N-acetyl-alpha-D-glucosaminyl-di-trans,octa-cis-undecaprenyl diphosphate + UMP</text>
        <dbReference type="Rhea" id="RHEA:28090"/>
        <dbReference type="ChEBI" id="CHEBI:57705"/>
        <dbReference type="ChEBI" id="CHEBI:57865"/>
        <dbReference type="ChEBI" id="CHEBI:60392"/>
        <dbReference type="ChEBI" id="CHEBI:62959"/>
        <dbReference type="EC" id="2.7.8.33"/>
    </reaction>
</comment>
<feature type="transmembrane region" description="Helical" evidence="12">
    <location>
        <begin position="129"/>
        <end position="150"/>
    </location>
</feature>
<dbReference type="AlphaFoldDB" id="A0A5C6QJL8"/>
<feature type="transmembrane region" description="Helical" evidence="12">
    <location>
        <begin position="70"/>
        <end position="86"/>
    </location>
</feature>
<comment type="cofactor">
    <cofactor evidence="12">
        <name>Mn(2+)</name>
        <dbReference type="ChEBI" id="CHEBI:29035"/>
    </cofactor>
</comment>
<evidence type="ECO:0000256" key="2">
    <source>
        <dbReference type="ARBA" id="ARBA00022475"/>
    </source>
</evidence>
<dbReference type="GO" id="GO:0009276">
    <property type="term" value="C:Gram-negative-bacterium-type cell wall"/>
    <property type="evidence" value="ECO:0007669"/>
    <property type="project" value="InterPro"/>
</dbReference>
<evidence type="ECO:0000256" key="4">
    <source>
        <dbReference type="ARBA" id="ARBA00022676"/>
    </source>
</evidence>
<evidence type="ECO:0000256" key="1">
    <source>
        <dbReference type="ARBA" id="ARBA00004651"/>
    </source>
</evidence>
<keyword evidence="2 12" id="KW-1003">Cell membrane</keyword>
<feature type="transmembrane region" description="Helical" evidence="12">
    <location>
        <begin position="210"/>
        <end position="229"/>
    </location>
</feature>
<evidence type="ECO:0000256" key="11">
    <source>
        <dbReference type="ARBA" id="ARBA00023211"/>
    </source>
</evidence>
<dbReference type="GO" id="GO:0036380">
    <property type="term" value="F:UDP-N-acetylglucosamine-undecaprenyl-phosphate N-acetylglucosaminephosphotransferase activity"/>
    <property type="evidence" value="ECO:0007669"/>
    <property type="project" value="UniProtKB-UniRule"/>
</dbReference>
<comment type="cofactor">
    <cofactor evidence="12 13">
        <name>Mg(2+)</name>
        <dbReference type="ChEBI" id="CHEBI:18420"/>
    </cofactor>
</comment>
<accession>A0A5C6QJL8</accession>
<feature type="binding site" evidence="13">
    <location>
        <position position="150"/>
    </location>
    <ligand>
        <name>Mg(2+)</name>
        <dbReference type="ChEBI" id="CHEBI:18420"/>
    </ligand>
</feature>
<dbReference type="CDD" id="cd06853">
    <property type="entry name" value="GT_WecA_like"/>
    <property type="match status" value="1"/>
</dbReference>
<organism evidence="15 17">
    <name type="scientific">Colwellia hornerae</name>
    <dbReference type="NCBI Taxonomy" id="89402"/>
    <lineage>
        <taxon>Bacteria</taxon>
        <taxon>Pseudomonadati</taxon>
        <taxon>Pseudomonadota</taxon>
        <taxon>Gammaproteobacteria</taxon>
        <taxon>Alteromonadales</taxon>
        <taxon>Colwelliaceae</taxon>
        <taxon>Colwellia</taxon>
    </lineage>
</organism>
<feature type="transmembrane region" description="Helical" evidence="12">
    <location>
        <begin position="98"/>
        <end position="117"/>
    </location>
</feature>
<evidence type="ECO:0000256" key="13">
    <source>
        <dbReference type="PIRSR" id="PIRSR600715-1"/>
    </source>
</evidence>
<dbReference type="GO" id="GO:0071555">
    <property type="term" value="P:cell wall organization"/>
    <property type="evidence" value="ECO:0007669"/>
    <property type="project" value="TreeGrafter"/>
</dbReference>
<comment type="caution">
    <text evidence="15">The sequence shown here is derived from an EMBL/GenBank/DDBJ whole genome shotgun (WGS) entry which is preliminary data.</text>
</comment>
<evidence type="ECO:0000313" key="16">
    <source>
        <dbReference type="Proteomes" id="UP000321525"/>
    </source>
</evidence>
<comment type="subcellular location">
    <subcellularLocation>
        <location evidence="12">Cell inner membrane</location>
        <topology evidence="12">Multi-pass membrane protein</topology>
    </subcellularLocation>
    <subcellularLocation>
        <location evidence="1">Cell membrane</location>
        <topology evidence="1">Multi-pass membrane protein</topology>
    </subcellularLocation>
</comment>
<proteinExistence type="inferred from homology"/>
<evidence type="ECO:0000256" key="9">
    <source>
        <dbReference type="ARBA" id="ARBA00022989"/>
    </source>
</evidence>
<keyword evidence="9 12" id="KW-1133">Transmembrane helix</keyword>
<evidence type="ECO:0000313" key="17">
    <source>
        <dbReference type="Proteomes" id="UP000321917"/>
    </source>
</evidence>
<feature type="transmembrane region" description="Helical" evidence="12">
    <location>
        <begin position="292"/>
        <end position="311"/>
    </location>
</feature>
<evidence type="ECO:0000256" key="7">
    <source>
        <dbReference type="ARBA" id="ARBA00022842"/>
    </source>
</evidence>
<dbReference type="NCBIfam" id="TIGR02380">
    <property type="entry name" value="ECA_wecA"/>
    <property type="match status" value="1"/>
</dbReference>
<sequence>MEVLISAFTAFLFAFLAIKFFKPVAIEVGLVDKPNERKLHAGHIPLIGGISIFIAVLMASLLWLPNTLELRMYLIASAMMVFIGAVDDKFDLKVRIRVIGQLIVASLMIYGVGGYISNLGDLFGLGDVTLGPAGIIFTYIGIIVVINAFNMVDGIDGLIGSLSINTFASIAILFIMSGQNNYLSYPLILATATIPYLIFNLGLTKKSKKIFMGDAGSMFIGLSVIWLLTMGTQNEQASFRPVTALWICAVPLMDMLAIVVRRYKNGKSPFKPDRDHLHHILQRVGYSSRQTLVIISLFAATMSVFGLVGEYFTVPDVIMLLGFLFMFVCYVVVIRKITKFERVDQVSNKE</sequence>
<dbReference type="Proteomes" id="UP000321917">
    <property type="component" value="Unassembled WGS sequence"/>
</dbReference>
<evidence type="ECO:0000256" key="6">
    <source>
        <dbReference type="ARBA" id="ARBA00022692"/>
    </source>
</evidence>
<comment type="pathway">
    <text evidence="12">Bacterial outer membrane biogenesis; LPS O-antigen biosynthesis.</text>
</comment>
<feature type="transmembrane region" description="Helical" evidence="12">
    <location>
        <begin position="182"/>
        <end position="203"/>
    </location>
</feature>
<feature type="transmembrane region" description="Helical" evidence="12">
    <location>
        <begin position="317"/>
        <end position="334"/>
    </location>
</feature>
<dbReference type="PANTHER" id="PTHR22926:SF3">
    <property type="entry name" value="UNDECAPRENYL-PHOSPHATE ALPHA-N-ACETYLGLUCOSAMINYL 1-PHOSPHATE TRANSFERASE"/>
    <property type="match status" value="1"/>
</dbReference>
<dbReference type="EMBL" id="VOLR01000008">
    <property type="protein sequence ID" value="TWX60814.1"/>
    <property type="molecule type" value="Genomic_DNA"/>
</dbReference>
<dbReference type="InterPro" id="IPR000715">
    <property type="entry name" value="Glycosyl_transferase_4"/>
</dbReference>
<feature type="transmembrane region" description="Helical" evidence="12">
    <location>
        <begin position="241"/>
        <end position="260"/>
    </location>
</feature>
<comment type="function">
    <text evidence="12">Catalyzes the transfer of the GlcNAc-1-phosphate moiety from UDP-GlcNAc onto the carrier lipid undecaprenyl phosphate (C55-P), yielding GlcNAc-pyrophosphoryl-undecaprenyl (GlcNAc-PP-C55).</text>
</comment>
<dbReference type="RefSeq" id="WP_146799043.1">
    <property type="nucleotide sequence ID" value="NZ_VOLP01000009.1"/>
</dbReference>
<dbReference type="PANTHER" id="PTHR22926">
    <property type="entry name" value="PHOSPHO-N-ACETYLMURAMOYL-PENTAPEPTIDE-TRANSFERASE"/>
    <property type="match status" value="1"/>
</dbReference>
<keyword evidence="6 12" id="KW-0812">Transmembrane</keyword>
<evidence type="ECO:0000256" key="10">
    <source>
        <dbReference type="ARBA" id="ARBA00023136"/>
    </source>
</evidence>
<dbReference type="GO" id="GO:0000287">
    <property type="term" value="F:magnesium ion binding"/>
    <property type="evidence" value="ECO:0007669"/>
    <property type="project" value="InterPro"/>
</dbReference>
<dbReference type="OrthoDB" id="9783652at2"/>
<keyword evidence="5 12" id="KW-0808">Transferase</keyword>
<keyword evidence="11 12" id="KW-0464">Manganese</keyword>
<keyword evidence="8 12" id="KW-0448">Lipopolysaccharide biosynthesis</keyword>
<dbReference type="HAMAP" id="MF_02030">
    <property type="entry name" value="WecA_Gammaproteo"/>
    <property type="match status" value="1"/>
</dbReference>
<dbReference type="EC" id="2.7.8.33" evidence="12"/>
<keyword evidence="7 12" id="KW-0460">Magnesium</keyword>
<keyword evidence="16" id="KW-1185">Reference proteome</keyword>
<protein>
    <recommendedName>
        <fullName evidence="12">Undecaprenyl-phosphate alpha-N-acetylglucosaminyl 1-phosphate transferase</fullName>
        <ecNumber evidence="12">2.7.8.33</ecNumber>
    </recommendedName>
    <alternativeName>
        <fullName evidence="12">UDP-GlcNAc:undecaprenyl-phosphate GlcNAc-1-phosphate transferase</fullName>
    </alternativeName>
    <alternativeName>
        <fullName evidence="12">Undecaprenyl-phosphate GlcNAc-1-phosphate transferase</fullName>
    </alternativeName>
</protein>
<evidence type="ECO:0000313" key="15">
    <source>
        <dbReference type="EMBL" id="TWX69144.1"/>
    </source>
</evidence>
<evidence type="ECO:0000256" key="8">
    <source>
        <dbReference type="ARBA" id="ARBA00022985"/>
    </source>
</evidence>
<name>A0A5C6QJL8_9GAMM</name>
<feature type="binding site" evidence="13">
    <location>
        <position position="214"/>
    </location>
    <ligand>
        <name>Mg(2+)</name>
        <dbReference type="ChEBI" id="CHEBI:18420"/>
    </ligand>
</feature>
<dbReference type="GO" id="GO:0005886">
    <property type="term" value="C:plasma membrane"/>
    <property type="evidence" value="ECO:0007669"/>
    <property type="project" value="UniProtKB-SubCell"/>
</dbReference>
<dbReference type="GO" id="GO:0009243">
    <property type="term" value="P:O antigen biosynthetic process"/>
    <property type="evidence" value="ECO:0007669"/>
    <property type="project" value="UniProtKB-UniRule"/>
</dbReference>
<feature type="transmembrane region" description="Helical" evidence="12">
    <location>
        <begin position="43"/>
        <end position="64"/>
    </location>
</feature>
<evidence type="ECO:0000256" key="12">
    <source>
        <dbReference type="HAMAP-Rule" id="MF_02030"/>
    </source>
</evidence>
<evidence type="ECO:0000256" key="5">
    <source>
        <dbReference type="ARBA" id="ARBA00022679"/>
    </source>
</evidence>
<dbReference type="GO" id="GO:0016757">
    <property type="term" value="F:glycosyltransferase activity"/>
    <property type="evidence" value="ECO:0007669"/>
    <property type="project" value="UniProtKB-KW"/>
</dbReference>
<keyword evidence="3 12" id="KW-0997">Cell inner membrane</keyword>
<dbReference type="Pfam" id="PF00953">
    <property type="entry name" value="Glycos_transf_4"/>
    <property type="match status" value="1"/>
</dbReference>
<evidence type="ECO:0000256" key="3">
    <source>
        <dbReference type="ARBA" id="ARBA00022519"/>
    </source>
</evidence>
<feature type="transmembrane region" description="Helical" evidence="12">
    <location>
        <begin position="157"/>
        <end position="176"/>
    </location>
</feature>
<dbReference type="GO" id="GO:0030145">
    <property type="term" value="F:manganese ion binding"/>
    <property type="evidence" value="ECO:0007669"/>
    <property type="project" value="InterPro"/>
</dbReference>
<comment type="similarity">
    <text evidence="12">Belongs to the glycosyltransferase 4 family. WecA subfamily.</text>
</comment>
<gene>
    <name evidence="12 15" type="primary">wecA</name>
    <name evidence="14" type="ORF">ESZ26_07045</name>
    <name evidence="15" type="ORF">ESZ27_05805</name>
</gene>
<dbReference type="GO" id="GO:0044038">
    <property type="term" value="P:cell wall macromolecule biosynthetic process"/>
    <property type="evidence" value="ECO:0007669"/>
    <property type="project" value="TreeGrafter"/>
</dbReference>
<keyword evidence="4 12" id="KW-0328">Glycosyltransferase</keyword>
<dbReference type="InterPro" id="IPR012750">
    <property type="entry name" value="ECA_WecA-rel"/>
</dbReference>
<keyword evidence="13" id="KW-0479">Metal-binding</keyword>
<dbReference type="UniPathway" id="UPA00281"/>
<dbReference type="Proteomes" id="UP000321525">
    <property type="component" value="Unassembled WGS sequence"/>
</dbReference>